<organism evidence="2 3">
    <name type="scientific">Azospirillum griseum</name>
    <dbReference type="NCBI Taxonomy" id="2496639"/>
    <lineage>
        <taxon>Bacteria</taxon>
        <taxon>Pseudomonadati</taxon>
        <taxon>Pseudomonadota</taxon>
        <taxon>Alphaproteobacteria</taxon>
        <taxon>Rhodospirillales</taxon>
        <taxon>Azospirillaceae</taxon>
        <taxon>Azospirillum</taxon>
    </lineage>
</organism>
<sequence length="87" mass="9480">MLIDAYLGFRVGDVVLDRAELAAGTARIKEIHVVPCDWAHGLTGIAVMENGAERFIVQLKKVRPTEATDGATDGATTNVRPLRHRAR</sequence>
<dbReference type="OrthoDB" id="7306186at2"/>
<protein>
    <submittedName>
        <fullName evidence="2">Uncharacterized protein</fullName>
    </submittedName>
</protein>
<reference evidence="2 3" key="1">
    <citation type="submission" date="2018-12" db="EMBL/GenBank/DDBJ databases">
        <authorList>
            <person name="Yang Y."/>
        </authorList>
    </citation>
    <scope>NUCLEOTIDE SEQUENCE [LARGE SCALE GENOMIC DNA]</scope>
    <source>
        <strain evidence="2 3">L-25-5w-1</strain>
    </source>
</reference>
<accession>A0A3S0R622</accession>
<keyword evidence="3" id="KW-1185">Reference proteome</keyword>
<proteinExistence type="predicted"/>
<dbReference type="RefSeq" id="WP_126619535.1">
    <property type="nucleotide sequence ID" value="NZ_JBHUCY010000060.1"/>
</dbReference>
<feature type="region of interest" description="Disordered" evidence="1">
    <location>
        <begin position="66"/>
        <end position="87"/>
    </location>
</feature>
<dbReference type="Proteomes" id="UP000277007">
    <property type="component" value="Unassembled WGS sequence"/>
</dbReference>
<dbReference type="AlphaFoldDB" id="A0A3S0R622"/>
<dbReference type="EMBL" id="RXMA01000029">
    <property type="protein sequence ID" value="RTR15950.1"/>
    <property type="molecule type" value="Genomic_DNA"/>
</dbReference>
<evidence type="ECO:0000313" key="3">
    <source>
        <dbReference type="Proteomes" id="UP000277007"/>
    </source>
</evidence>
<gene>
    <name evidence="2" type="ORF">EJ903_22070</name>
</gene>
<comment type="caution">
    <text evidence="2">The sequence shown here is derived from an EMBL/GenBank/DDBJ whole genome shotgun (WGS) entry which is preliminary data.</text>
</comment>
<feature type="compositionally biased region" description="Low complexity" evidence="1">
    <location>
        <begin position="67"/>
        <end position="77"/>
    </location>
</feature>
<evidence type="ECO:0000256" key="1">
    <source>
        <dbReference type="SAM" id="MobiDB-lite"/>
    </source>
</evidence>
<name>A0A3S0R622_9PROT</name>
<evidence type="ECO:0000313" key="2">
    <source>
        <dbReference type="EMBL" id="RTR15950.1"/>
    </source>
</evidence>